<evidence type="ECO:0000313" key="2">
    <source>
        <dbReference type="EMBL" id="OJI99443.1"/>
    </source>
</evidence>
<feature type="transmembrane region" description="Helical" evidence="1">
    <location>
        <begin position="38"/>
        <end position="59"/>
    </location>
</feature>
<keyword evidence="1" id="KW-1133">Transmembrane helix</keyword>
<organism evidence="2 3">
    <name type="scientific">Aspergillus versicolor CBS 583.65</name>
    <dbReference type="NCBI Taxonomy" id="1036611"/>
    <lineage>
        <taxon>Eukaryota</taxon>
        <taxon>Fungi</taxon>
        <taxon>Dikarya</taxon>
        <taxon>Ascomycota</taxon>
        <taxon>Pezizomycotina</taxon>
        <taxon>Eurotiomycetes</taxon>
        <taxon>Eurotiomycetidae</taxon>
        <taxon>Eurotiales</taxon>
        <taxon>Aspergillaceae</taxon>
        <taxon>Aspergillus</taxon>
        <taxon>Aspergillus subgen. Nidulantes</taxon>
    </lineage>
</organism>
<keyword evidence="3" id="KW-1185">Reference proteome</keyword>
<evidence type="ECO:0008006" key="4">
    <source>
        <dbReference type="Google" id="ProtNLM"/>
    </source>
</evidence>
<sequence>MNKLIRLERSERCNILNMFGSWHIIVIVVLPVVDVDVVVVSVLVGVLVGMVIVTIAISAKGRLSILRRRKGAVGAGDTSDAVVQRMVRVVEFVIDVDELIGVFNILWAWVLIIVIVIIIRVVSSKDSIFISQSKVPLLFVLVSMLQPILLTRTVRKRWTEDVYRLGPCKRGRTEAMYPVKVSVGESSVARPVGQAGVTVVGASVDKGGADRGGGEGRRGKVRGGSVVFKGCNEVHILSISSGSQARNICLKSGDRQLMRYCRQVVV</sequence>
<dbReference type="GeneID" id="63729999"/>
<keyword evidence="1" id="KW-0812">Transmembrane</keyword>
<protein>
    <recommendedName>
        <fullName evidence="4">Transmembrane protein</fullName>
    </recommendedName>
</protein>
<dbReference type="AlphaFoldDB" id="A0A1L9PD82"/>
<keyword evidence="1" id="KW-0472">Membrane</keyword>
<dbReference type="Proteomes" id="UP000184073">
    <property type="component" value="Unassembled WGS sequence"/>
</dbReference>
<dbReference type="EMBL" id="KV878126">
    <property type="protein sequence ID" value="OJI99443.1"/>
    <property type="molecule type" value="Genomic_DNA"/>
</dbReference>
<proteinExistence type="predicted"/>
<reference evidence="3" key="1">
    <citation type="journal article" date="2017" name="Genome Biol.">
        <title>Comparative genomics reveals high biological diversity and specific adaptations in the industrially and medically important fungal genus Aspergillus.</title>
        <authorList>
            <person name="de Vries R.P."/>
            <person name="Riley R."/>
            <person name="Wiebenga A."/>
            <person name="Aguilar-Osorio G."/>
            <person name="Amillis S."/>
            <person name="Uchima C.A."/>
            <person name="Anderluh G."/>
            <person name="Asadollahi M."/>
            <person name="Askin M."/>
            <person name="Barry K."/>
            <person name="Battaglia E."/>
            <person name="Bayram O."/>
            <person name="Benocci T."/>
            <person name="Braus-Stromeyer S.A."/>
            <person name="Caldana C."/>
            <person name="Canovas D."/>
            <person name="Cerqueira G.C."/>
            <person name="Chen F."/>
            <person name="Chen W."/>
            <person name="Choi C."/>
            <person name="Clum A."/>
            <person name="Dos Santos R.A."/>
            <person name="Damasio A.R."/>
            <person name="Diallinas G."/>
            <person name="Emri T."/>
            <person name="Fekete E."/>
            <person name="Flipphi M."/>
            <person name="Freyberg S."/>
            <person name="Gallo A."/>
            <person name="Gournas C."/>
            <person name="Habgood R."/>
            <person name="Hainaut M."/>
            <person name="Harispe M.L."/>
            <person name="Henrissat B."/>
            <person name="Hilden K.S."/>
            <person name="Hope R."/>
            <person name="Hossain A."/>
            <person name="Karabika E."/>
            <person name="Karaffa L."/>
            <person name="Karanyi Z."/>
            <person name="Krasevec N."/>
            <person name="Kuo A."/>
            <person name="Kusch H."/>
            <person name="LaButti K."/>
            <person name="Lagendijk E.L."/>
            <person name="Lapidus A."/>
            <person name="Levasseur A."/>
            <person name="Lindquist E."/>
            <person name="Lipzen A."/>
            <person name="Logrieco A.F."/>
            <person name="MacCabe A."/>
            <person name="Maekelae M.R."/>
            <person name="Malavazi I."/>
            <person name="Melin P."/>
            <person name="Meyer V."/>
            <person name="Mielnichuk N."/>
            <person name="Miskei M."/>
            <person name="Molnar A.P."/>
            <person name="Mule G."/>
            <person name="Ngan C.Y."/>
            <person name="Orejas M."/>
            <person name="Orosz E."/>
            <person name="Ouedraogo J.P."/>
            <person name="Overkamp K.M."/>
            <person name="Park H.-S."/>
            <person name="Perrone G."/>
            <person name="Piumi F."/>
            <person name="Punt P.J."/>
            <person name="Ram A.F."/>
            <person name="Ramon A."/>
            <person name="Rauscher S."/>
            <person name="Record E."/>
            <person name="Riano-Pachon D.M."/>
            <person name="Robert V."/>
            <person name="Roehrig J."/>
            <person name="Ruller R."/>
            <person name="Salamov A."/>
            <person name="Salih N.S."/>
            <person name="Samson R.A."/>
            <person name="Sandor E."/>
            <person name="Sanguinetti M."/>
            <person name="Schuetze T."/>
            <person name="Sepcic K."/>
            <person name="Shelest E."/>
            <person name="Sherlock G."/>
            <person name="Sophianopoulou V."/>
            <person name="Squina F.M."/>
            <person name="Sun H."/>
            <person name="Susca A."/>
            <person name="Todd R.B."/>
            <person name="Tsang A."/>
            <person name="Unkles S.E."/>
            <person name="van de Wiele N."/>
            <person name="van Rossen-Uffink D."/>
            <person name="Oliveira J.V."/>
            <person name="Vesth T.C."/>
            <person name="Visser J."/>
            <person name="Yu J.-H."/>
            <person name="Zhou M."/>
            <person name="Andersen M.R."/>
            <person name="Archer D.B."/>
            <person name="Baker S.E."/>
            <person name="Benoit I."/>
            <person name="Brakhage A.A."/>
            <person name="Braus G.H."/>
            <person name="Fischer R."/>
            <person name="Frisvad J.C."/>
            <person name="Goldman G.H."/>
            <person name="Houbraken J."/>
            <person name="Oakley B."/>
            <person name="Pocsi I."/>
            <person name="Scazzocchio C."/>
            <person name="Seiboth B."/>
            <person name="vanKuyk P.A."/>
            <person name="Wortman J."/>
            <person name="Dyer P.S."/>
            <person name="Grigoriev I.V."/>
        </authorList>
    </citation>
    <scope>NUCLEOTIDE SEQUENCE [LARGE SCALE GENOMIC DNA]</scope>
    <source>
        <strain evidence="3">CBS 583.65</strain>
    </source>
</reference>
<feature type="transmembrane region" description="Helical" evidence="1">
    <location>
        <begin position="12"/>
        <end position="32"/>
    </location>
</feature>
<evidence type="ECO:0000313" key="3">
    <source>
        <dbReference type="Proteomes" id="UP000184073"/>
    </source>
</evidence>
<gene>
    <name evidence="2" type="ORF">ASPVEDRAFT_515196</name>
</gene>
<name>A0A1L9PD82_ASPVE</name>
<dbReference type="VEuPathDB" id="FungiDB:ASPVEDRAFT_515196"/>
<dbReference type="RefSeq" id="XP_040665206.1">
    <property type="nucleotide sequence ID" value="XM_040814488.1"/>
</dbReference>
<feature type="transmembrane region" description="Helical" evidence="1">
    <location>
        <begin position="135"/>
        <end position="154"/>
    </location>
</feature>
<accession>A0A1L9PD82</accession>
<evidence type="ECO:0000256" key="1">
    <source>
        <dbReference type="SAM" id="Phobius"/>
    </source>
</evidence>
<feature type="transmembrane region" description="Helical" evidence="1">
    <location>
        <begin position="102"/>
        <end position="123"/>
    </location>
</feature>